<organism evidence="5 6">
    <name type="scientific">Diaphorina citri</name>
    <name type="common">Asian citrus psyllid</name>
    <dbReference type="NCBI Taxonomy" id="121845"/>
    <lineage>
        <taxon>Eukaryota</taxon>
        <taxon>Metazoa</taxon>
        <taxon>Ecdysozoa</taxon>
        <taxon>Arthropoda</taxon>
        <taxon>Hexapoda</taxon>
        <taxon>Insecta</taxon>
        <taxon>Pterygota</taxon>
        <taxon>Neoptera</taxon>
        <taxon>Paraneoptera</taxon>
        <taxon>Hemiptera</taxon>
        <taxon>Sternorrhyncha</taxon>
        <taxon>Psylloidea</taxon>
        <taxon>Psyllidae</taxon>
        <taxon>Diaphorininae</taxon>
        <taxon>Diaphorina</taxon>
    </lineage>
</organism>
<dbReference type="SMART" id="SM00326">
    <property type="entry name" value="SH3"/>
    <property type="match status" value="1"/>
</dbReference>
<dbReference type="Pfam" id="PF00018">
    <property type="entry name" value="SH3_1"/>
    <property type="match status" value="1"/>
</dbReference>
<feature type="domain" description="SH3" evidence="4">
    <location>
        <begin position="3"/>
        <end position="65"/>
    </location>
</feature>
<feature type="compositionally biased region" description="Basic and acidic residues" evidence="3">
    <location>
        <begin position="541"/>
        <end position="557"/>
    </location>
</feature>
<dbReference type="InterPro" id="IPR001452">
    <property type="entry name" value="SH3_domain"/>
</dbReference>
<dbReference type="AlphaFoldDB" id="A0A3Q0J3M9"/>
<evidence type="ECO:0000313" key="5">
    <source>
        <dbReference type="Proteomes" id="UP000079169"/>
    </source>
</evidence>
<dbReference type="PaxDb" id="121845-A0A3Q0J3M9"/>
<evidence type="ECO:0000259" key="4">
    <source>
        <dbReference type="PROSITE" id="PS50002"/>
    </source>
</evidence>
<evidence type="ECO:0000256" key="1">
    <source>
        <dbReference type="ARBA" id="ARBA00022443"/>
    </source>
</evidence>
<feature type="compositionally biased region" description="Basic and acidic residues" evidence="3">
    <location>
        <begin position="376"/>
        <end position="389"/>
    </location>
</feature>
<gene>
    <name evidence="6" type="primary">LOC103511864</name>
</gene>
<evidence type="ECO:0000256" key="3">
    <source>
        <dbReference type="SAM" id="MobiDB-lite"/>
    </source>
</evidence>
<dbReference type="GeneID" id="103511864"/>
<dbReference type="SUPFAM" id="SSF50044">
    <property type="entry name" value="SH3-domain"/>
    <property type="match status" value="1"/>
</dbReference>
<proteinExistence type="predicted"/>
<protein>
    <submittedName>
        <fullName evidence="6">Uncharacterized protein LOC103511864</fullName>
    </submittedName>
</protein>
<sequence length="576" mass="64168">MELQDVTLKVLYDFDYSTKDGKYVRIQEGEKLFLIKKTNKDWWQVIRSSGKPFYVPASYVEVYKKLSNGNRNNVENINPTMEKTRSYSEGNDKGGFVSVKDRAISIDNNSSIKQKPKVAKRTIFPVIPSYENIPTDNEVTKEQASVIEVYQNLSFPTRIICINDESYQKSCAPNPSVQDEKKEEEEEADYVNLRPDGNGFVVDNEMTNSVDSITDNSVAHHETSSISLSVSSSSIPLPLNNSSSKLSISSSKSSLDNQAEVLDQVQGFPKSHSVSSTSLDGISRVSTEPTSKQIIKSVSSDDIKYYTSNNNNSVNNLIRSFSHEPTSLPHYNTVPVIPTESTQSPRLQHNGSFKTKYEREKWAKKSNFGSQGSETSDNKPDETTRKKSLETVTESLNEINHTTYNFLDEDDSSETQDGKPNEETDGKHLAENIATDIVALEQGCNVRNIRAKLESQISASDESAMSVCKKSEPFRVSLIDVSEVKVSTESSNEALRNDMVASESELSGDVLSMSEKGSVNSLLELEMGKSIQSTDDGDMSSDEKRHNKAVKDRETKRRGSALIRNRRVSVSTQLII</sequence>
<keyword evidence="5" id="KW-1185">Reference proteome</keyword>
<feature type="compositionally biased region" description="Basic and acidic residues" evidence="3">
    <location>
        <begin position="416"/>
        <end position="426"/>
    </location>
</feature>
<dbReference type="RefSeq" id="XP_026681295.1">
    <property type="nucleotide sequence ID" value="XM_026825494.1"/>
</dbReference>
<dbReference type="STRING" id="121845.A0A3Q0J3M9"/>
<dbReference type="Proteomes" id="UP000079169">
    <property type="component" value="Unplaced"/>
</dbReference>
<feature type="region of interest" description="Disordered" evidence="3">
    <location>
        <begin position="530"/>
        <end position="559"/>
    </location>
</feature>
<accession>A0A3Q0J3M9</accession>
<evidence type="ECO:0000256" key="2">
    <source>
        <dbReference type="PROSITE-ProRule" id="PRU00192"/>
    </source>
</evidence>
<evidence type="ECO:0000313" key="6">
    <source>
        <dbReference type="RefSeq" id="XP_026681295.1"/>
    </source>
</evidence>
<dbReference type="InterPro" id="IPR036028">
    <property type="entry name" value="SH3-like_dom_sf"/>
</dbReference>
<reference evidence="6" key="1">
    <citation type="submission" date="2025-08" db="UniProtKB">
        <authorList>
            <consortium name="RefSeq"/>
        </authorList>
    </citation>
    <scope>IDENTIFICATION</scope>
</reference>
<feature type="compositionally biased region" description="Polar residues" evidence="3">
    <location>
        <begin position="339"/>
        <end position="353"/>
    </location>
</feature>
<feature type="region of interest" description="Disordered" evidence="3">
    <location>
        <begin position="338"/>
        <end position="389"/>
    </location>
</feature>
<feature type="region of interest" description="Disordered" evidence="3">
    <location>
        <begin position="402"/>
        <end position="426"/>
    </location>
</feature>
<keyword evidence="1 2" id="KW-0728">SH3 domain</keyword>
<dbReference type="Gene3D" id="2.30.30.40">
    <property type="entry name" value="SH3 Domains"/>
    <property type="match status" value="1"/>
</dbReference>
<dbReference type="PROSITE" id="PS50002">
    <property type="entry name" value="SH3"/>
    <property type="match status" value="1"/>
</dbReference>
<name>A0A3Q0J3M9_DIACI</name>
<dbReference type="KEGG" id="dci:103511864"/>